<feature type="domain" description="Peptide chain release factor" evidence="4">
    <location>
        <begin position="62"/>
        <end position="175"/>
    </location>
</feature>
<dbReference type="PANTHER" id="PTHR43804">
    <property type="entry name" value="LD18447P"/>
    <property type="match status" value="1"/>
</dbReference>
<comment type="similarity">
    <text evidence="1">Belongs to the prokaryotic/mitochondrial release factor family.</text>
</comment>
<reference evidence="5" key="2">
    <citation type="submission" date="2023-06" db="EMBL/GenBank/DDBJ databases">
        <authorList>
            <person name="Williams T.J."/>
            <person name="Allen M.A."/>
            <person name="Ivanova N."/>
            <person name="Huntemann M."/>
            <person name="Haque S."/>
            <person name="Hancock A.M."/>
            <person name="Brazendale S."/>
            <person name="Cavicchioli R."/>
        </authorList>
    </citation>
    <scope>NUCLEOTIDE SEQUENCE</scope>
    <source>
        <strain evidence="5">MAG_Ga0307966_1000010</strain>
    </source>
</reference>
<evidence type="ECO:0000256" key="2">
    <source>
        <dbReference type="ARBA" id="ARBA00022481"/>
    </source>
</evidence>
<dbReference type="AlphaFoldDB" id="A0AA51GEM2"/>
<dbReference type="InterPro" id="IPR050057">
    <property type="entry name" value="Prokaryotic/Mito_RF"/>
</dbReference>
<evidence type="ECO:0000259" key="4">
    <source>
        <dbReference type="SMART" id="SM00937"/>
    </source>
</evidence>
<dbReference type="InterPro" id="IPR045853">
    <property type="entry name" value="Pep_chain_release_fac_I_sf"/>
</dbReference>
<dbReference type="GO" id="GO:0005737">
    <property type="term" value="C:cytoplasm"/>
    <property type="evidence" value="ECO:0007669"/>
    <property type="project" value="UniProtKB-ARBA"/>
</dbReference>
<dbReference type="Gene3D" id="3.30.70.1660">
    <property type="match status" value="1"/>
</dbReference>
<dbReference type="SUPFAM" id="SSF75620">
    <property type="entry name" value="Release factor"/>
    <property type="match status" value="1"/>
</dbReference>
<accession>A0AA51GEM2</accession>
<proteinExistence type="inferred from homology"/>
<evidence type="ECO:0000256" key="1">
    <source>
        <dbReference type="ARBA" id="ARBA00010835"/>
    </source>
</evidence>
<reference evidence="5" key="1">
    <citation type="journal article" date="2021" name="Front. Microbiol.">
        <title>Genome Analysis of a Verrucomicrobial Endosymbiont With a Tiny Genome Discovered in an Antarctic Lake.</title>
        <authorList>
            <person name="Williams T.J."/>
            <person name="Allen M.A."/>
            <person name="Ivanova N."/>
            <person name="Huntemann M."/>
            <person name="Haque S."/>
            <person name="Hancock A.M."/>
            <person name="Brazendale S."/>
            <person name="Cavicchioli R."/>
        </authorList>
    </citation>
    <scope>NUCLEOTIDE SEQUENCE</scope>
    <source>
        <strain evidence="5">MAG_Ga0307966_1000010</strain>
    </source>
</reference>
<dbReference type="Gene3D" id="3.30.160.20">
    <property type="match status" value="1"/>
</dbReference>
<dbReference type="PANTHER" id="PTHR43804:SF7">
    <property type="entry name" value="LD18447P"/>
    <property type="match status" value="1"/>
</dbReference>
<evidence type="ECO:0000256" key="3">
    <source>
        <dbReference type="ARBA" id="ARBA00022917"/>
    </source>
</evidence>
<protein>
    <submittedName>
        <fullName evidence="5">PCRF domain-containing protein</fullName>
    </submittedName>
</protein>
<sequence>MINKLKKLLIEKKRLEAFIFLKDPYRGFYKKYSKLTKVISLFSLTSNLNNSRALLLKDGPSTLIRDDELKYLVNEEVSKISNKIKVTLNSISTFFTKNKVYSRERGSSIIIEIRAGTGGEEASLFVNKLYRMYVKYITTLNIKYEKLHFAVSDKGGFRYICFRVFKNLSEFLNYESGVHRIQRVPVTENNGRVHTSTATVAVLPEADEVEVILNDQDLKITVCKSSGPGGQGVNTTDSAVQIIHKPTGLTSTCSDQRTQQKNKTQALSVLRARLFNLKKERSEREYSDVRRKQIGLGLRSEKVRTYNFTKNRITDHRTNTTMYLLEKVMAGDMDELYSKMLNDK</sequence>
<dbReference type="Proteomes" id="UP001238843">
    <property type="component" value="Chromosome"/>
</dbReference>
<dbReference type="Pfam" id="PF00472">
    <property type="entry name" value="RF-1"/>
    <property type="match status" value="1"/>
</dbReference>
<gene>
    <name evidence="5" type="ORF">QTO32_00380</name>
</gene>
<evidence type="ECO:0000313" key="5">
    <source>
        <dbReference type="EMBL" id="WMI30526.1"/>
    </source>
</evidence>
<organism evidence="5">
    <name type="scientific">Candidatus Organicella extenuata</name>
    <dbReference type="NCBI Taxonomy" id="2841811"/>
    <lineage>
        <taxon>Bacteria</taxon>
        <taxon>Pseudomonadati</taxon>
        <taxon>Verrucomicrobiota</taxon>
        <taxon>Candidatus Organicella</taxon>
    </lineage>
</organism>
<dbReference type="EMBL" id="CP128385">
    <property type="protein sequence ID" value="WMI30526.1"/>
    <property type="molecule type" value="Genomic_DNA"/>
</dbReference>
<dbReference type="InterPro" id="IPR000352">
    <property type="entry name" value="Pep_chain_release_fac_I"/>
</dbReference>
<keyword evidence="2" id="KW-0488">Methylation</keyword>
<dbReference type="FunFam" id="3.30.160.20:FF:000004">
    <property type="entry name" value="Peptide chain release factor 1"/>
    <property type="match status" value="1"/>
</dbReference>
<dbReference type="SMART" id="SM00937">
    <property type="entry name" value="PCRF"/>
    <property type="match status" value="1"/>
</dbReference>
<dbReference type="Pfam" id="PF03462">
    <property type="entry name" value="PCRF"/>
    <property type="match status" value="1"/>
</dbReference>
<keyword evidence="3" id="KW-0648">Protein biosynthesis</keyword>
<name>A0AA51GEM2_9BACT</name>
<dbReference type="GO" id="GO:0003747">
    <property type="term" value="F:translation release factor activity"/>
    <property type="evidence" value="ECO:0007669"/>
    <property type="project" value="InterPro"/>
</dbReference>
<dbReference type="InterPro" id="IPR005139">
    <property type="entry name" value="PCRF"/>
</dbReference>